<evidence type="ECO:0000256" key="15">
    <source>
        <dbReference type="SAM" id="Phobius"/>
    </source>
</evidence>
<dbReference type="PROSITE" id="PS50109">
    <property type="entry name" value="HIS_KIN"/>
    <property type="match status" value="1"/>
</dbReference>
<evidence type="ECO:0000256" key="11">
    <source>
        <dbReference type="ARBA" id="ARBA00022840"/>
    </source>
</evidence>
<dbReference type="Pfam" id="PF02518">
    <property type="entry name" value="HATPase_c"/>
    <property type="match status" value="1"/>
</dbReference>
<dbReference type="SUPFAM" id="SSF55874">
    <property type="entry name" value="ATPase domain of HSP90 chaperone/DNA topoisomerase II/histidine kinase"/>
    <property type="match status" value="1"/>
</dbReference>
<evidence type="ECO:0000256" key="1">
    <source>
        <dbReference type="ARBA" id="ARBA00000085"/>
    </source>
</evidence>
<keyword evidence="8 15" id="KW-0812">Transmembrane</keyword>
<evidence type="ECO:0000256" key="14">
    <source>
        <dbReference type="ARBA" id="ARBA00023136"/>
    </source>
</evidence>
<dbReference type="PRINTS" id="PR00344">
    <property type="entry name" value="BCTRLSENSOR"/>
</dbReference>
<evidence type="ECO:0000256" key="5">
    <source>
        <dbReference type="ARBA" id="ARBA00022519"/>
    </source>
</evidence>
<dbReference type="SUPFAM" id="SSF158472">
    <property type="entry name" value="HAMP domain-like"/>
    <property type="match status" value="1"/>
</dbReference>
<keyword evidence="11" id="KW-0067">ATP-binding</keyword>
<dbReference type="SMART" id="SM00388">
    <property type="entry name" value="HisKA"/>
    <property type="match status" value="1"/>
</dbReference>
<dbReference type="AlphaFoldDB" id="A0A1Y2KWA0"/>
<keyword evidence="9" id="KW-0547">Nucleotide-binding</keyword>
<dbReference type="InterPro" id="IPR003660">
    <property type="entry name" value="HAMP_dom"/>
</dbReference>
<keyword evidence="13" id="KW-0902">Two-component regulatory system</keyword>
<evidence type="ECO:0000313" key="19">
    <source>
        <dbReference type="Proteomes" id="UP000193391"/>
    </source>
</evidence>
<dbReference type="Pfam" id="PF00512">
    <property type="entry name" value="HisKA"/>
    <property type="match status" value="1"/>
</dbReference>
<evidence type="ECO:0000256" key="7">
    <source>
        <dbReference type="ARBA" id="ARBA00022679"/>
    </source>
</evidence>
<comment type="catalytic activity">
    <reaction evidence="1">
        <text>ATP + protein L-histidine = ADP + protein N-phospho-L-histidine.</text>
        <dbReference type="EC" id="2.7.13.3"/>
    </reaction>
</comment>
<dbReference type="InterPro" id="IPR036890">
    <property type="entry name" value="HATPase_C_sf"/>
</dbReference>
<evidence type="ECO:0000259" key="17">
    <source>
        <dbReference type="PROSITE" id="PS50885"/>
    </source>
</evidence>
<comment type="subcellular location">
    <subcellularLocation>
        <location evidence="2">Cell inner membrane</location>
        <topology evidence="2">Multi-pass membrane protein</topology>
    </subcellularLocation>
</comment>
<dbReference type="GO" id="GO:0005886">
    <property type="term" value="C:plasma membrane"/>
    <property type="evidence" value="ECO:0007669"/>
    <property type="project" value="UniProtKB-SubCell"/>
</dbReference>
<name>A0A1Y2KWA0_9PROT</name>
<dbReference type="InterPro" id="IPR005467">
    <property type="entry name" value="His_kinase_dom"/>
</dbReference>
<organism evidence="18 19">
    <name type="scientific">Thalassospira mesophila</name>
    <dbReference type="NCBI Taxonomy" id="1293891"/>
    <lineage>
        <taxon>Bacteria</taxon>
        <taxon>Pseudomonadati</taxon>
        <taxon>Pseudomonadota</taxon>
        <taxon>Alphaproteobacteria</taxon>
        <taxon>Rhodospirillales</taxon>
        <taxon>Thalassospiraceae</taxon>
        <taxon>Thalassospira</taxon>
    </lineage>
</organism>
<keyword evidence="19" id="KW-1185">Reference proteome</keyword>
<dbReference type="RefSeq" id="WP_245835524.1">
    <property type="nucleotide sequence ID" value="NZ_JFKA01000014.1"/>
</dbReference>
<evidence type="ECO:0000256" key="8">
    <source>
        <dbReference type="ARBA" id="ARBA00022692"/>
    </source>
</evidence>
<evidence type="ECO:0000256" key="2">
    <source>
        <dbReference type="ARBA" id="ARBA00004429"/>
    </source>
</evidence>
<evidence type="ECO:0000256" key="9">
    <source>
        <dbReference type="ARBA" id="ARBA00022741"/>
    </source>
</evidence>
<dbReference type="GO" id="GO:0000155">
    <property type="term" value="F:phosphorelay sensor kinase activity"/>
    <property type="evidence" value="ECO:0007669"/>
    <property type="project" value="InterPro"/>
</dbReference>
<dbReference type="SUPFAM" id="SSF47384">
    <property type="entry name" value="Homodimeric domain of signal transducing histidine kinase"/>
    <property type="match status" value="1"/>
</dbReference>
<evidence type="ECO:0000256" key="13">
    <source>
        <dbReference type="ARBA" id="ARBA00023012"/>
    </source>
</evidence>
<dbReference type="Gene3D" id="1.10.287.130">
    <property type="match status" value="1"/>
</dbReference>
<dbReference type="EMBL" id="JFKA01000014">
    <property type="protein sequence ID" value="OSQ35857.1"/>
    <property type="molecule type" value="Genomic_DNA"/>
</dbReference>
<dbReference type="InterPro" id="IPR003594">
    <property type="entry name" value="HATPase_dom"/>
</dbReference>
<gene>
    <name evidence="18" type="ORF">TMES_19840</name>
</gene>
<dbReference type="PANTHER" id="PTHR44936:SF5">
    <property type="entry name" value="SENSOR HISTIDINE KINASE ENVZ"/>
    <property type="match status" value="1"/>
</dbReference>
<keyword evidence="6" id="KW-0597">Phosphoprotein</keyword>
<dbReference type="Gene3D" id="1.10.8.500">
    <property type="entry name" value="HAMP domain in histidine kinase"/>
    <property type="match status" value="1"/>
</dbReference>
<evidence type="ECO:0000313" key="18">
    <source>
        <dbReference type="EMBL" id="OSQ35857.1"/>
    </source>
</evidence>
<dbReference type="STRING" id="1293891.TMES_19840"/>
<protein>
    <recommendedName>
        <fullName evidence="3">histidine kinase</fullName>
        <ecNumber evidence="3">2.7.13.3</ecNumber>
    </recommendedName>
</protein>
<keyword evidence="7" id="KW-0808">Transferase</keyword>
<dbReference type="PROSITE" id="PS50885">
    <property type="entry name" value="HAMP"/>
    <property type="match status" value="1"/>
</dbReference>
<evidence type="ECO:0000256" key="6">
    <source>
        <dbReference type="ARBA" id="ARBA00022553"/>
    </source>
</evidence>
<evidence type="ECO:0000256" key="12">
    <source>
        <dbReference type="ARBA" id="ARBA00022989"/>
    </source>
</evidence>
<accession>A0A1Y2KWA0</accession>
<evidence type="ECO:0000256" key="10">
    <source>
        <dbReference type="ARBA" id="ARBA00022777"/>
    </source>
</evidence>
<keyword evidence="5" id="KW-0997">Cell inner membrane</keyword>
<sequence>MKRVLFRLWPQSLAAQLIALLLGAVILTHVVLAVLLAEERHDAVLSERRGGALSRVAAISRILATTPRENWRDVLRVAQSPQFQLRLLTNPVIYNEQTDVTRLLSERVNAALGNPPVAAHVSFLSVSDCRQERHREHQRMSESEARYEKSAKTDKDEHDYKKLKFHRFFSNISCDGPPVMGVAVPIYGLLAEDAGTGLPNEGPVGGPANASAAEVQNGSPLVVAQSGGTVDGAVDADDDIVSDATIVSPTIWLDARINNFAAPPWVVFQSIMRVVLSAVLIGIIAFFVARRITRPWKALAVAADRVGRGDFPEPVAENGPLEIRHAARAFNQMTARLKRFVQDRTRMLAAISHDLRTPITSLRLRAEFVEDPENRRKIIETLNEMEQMVAAAMTFAREETADEKTRKIDVVALVEACCADLEETGHPVTFETGVEHFSYACRPLSIKRALSNLLANGLAYGGNVFVSVAGADDGGLWIDVCDDGPGIPADQRDRVFEPFFRLEASRNKETGGIGLGLAIARTAIRAHGGEIYLEDAEQGGLRARVYLPAPVLAHA</sequence>
<evidence type="ECO:0000256" key="4">
    <source>
        <dbReference type="ARBA" id="ARBA00022475"/>
    </source>
</evidence>
<keyword evidence="14 15" id="KW-0472">Membrane</keyword>
<dbReference type="CDD" id="cd00082">
    <property type="entry name" value="HisKA"/>
    <property type="match status" value="1"/>
</dbReference>
<dbReference type="InterPro" id="IPR050980">
    <property type="entry name" value="2C_sensor_his_kinase"/>
</dbReference>
<feature type="domain" description="HAMP" evidence="17">
    <location>
        <begin position="290"/>
        <end position="342"/>
    </location>
</feature>
<dbReference type="CDD" id="cd06225">
    <property type="entry name" value="HAMP"/>
    <property type="match status" value="1"/>
</dbReference>
<dbReference type="InterPro" id="IPR003661">
    <property type="entry name" value="HisK_dim/P_dom"/>
</dbReference>
<dbReference type="PANTHER" id="PTHR44936">
    <property type="entry name" value="SENSOR PROTEIN CREC"/>
    <property type="match status" value="1"/>
</dbReference>
<keyword evidence="10 18" id="KW-0418">Kinase</keyword>
<comment type="caution">
    <text evidence="18">The sequence shown here is derived from an EMBL/GenBank/DDBJ whole genome shotgun (WGS) entry which is preliminary data.</text>
</comment>
<dbReference type="InterPro" id="IPR036097">
    <property type="entry name" value="HisK_dim/P_sf"/>
</dbReference>
<keyword evidence="12 15" id="KW-1133">Transmembrane helix</keyword>
<dbReference type="GO" id="GO:0005524">
    <property type="term" value="F:ATP binding"/>
    <property type="evidence" value="ECO:0007669"/>
    <property type="project" value="UniProtKB-KW"/>
</dbReference>
<proteinExistence type="predicted"/>
<feature type="domain" description="Histidine kinase" evidence="16">
    <location>
        <begin position="350"/>
        <end position="551"/>
    </location>
</feature>
<dbReference type="EC" id="2.7.13.3" evidence="3"/>
<dbReference type="Pfam" id="PF00672">
    <property type="entry name" value="HAMP"/>
    <property type="match status" value="1"/>
</dbReference>
<feature type="transmembrane region" description="Helical" evidence="15">
    <location>
        <begin position="265"/>
        <end position="289"/>
    </location>
</feature>
<dbReference type="Proteomes" id="UP000193391">
    <property type="component" value="Unassembled WGS sequence"/>
</dbReference>
<dbReference type="Gene3D" id="3.30.565.10">
    <property type="entry name" value="Histidine kinase-like ATPase, C-terminal domain"/>
    <property type="match status" value="1"/>
</dbReference>
<dbReference type="SMART" id="SM00387">
    <property type="entry name" value="HATPase_c"/>
    <property type="match status" value="1"/>
</dbReference>
<keyword evidence="4" id="KW-1003">Cell membrane</keyword>
<evidence type="ECO:0000259" key="16">
    <source>
        <dbReference type="PROSITE" id="PS50109"/>
    </source>
</evidence>
<dbReference type="SMART" id="SM00304">
    <property type="entry name" value="HAMP"/>
    <property type="match status" value="1"/>
</dbReference>
<reference evidence="18 19" key="1">
    <citation type="submission" date="2014-03" db="EMBL/GenBank/DDBJ databases">
        <title>The draft genome sequence of Thalassospira mesophila JCM 18969.</title>
        <authorList>
            <person name="Lai Q."/>
            <person name="Shao Z."/>
        </authorList>
    </citation>
    <scope>NUCLEOTIDE SEQUENCE [LARGE SCALE GENOMIC DNA]</scope>
    <source>
        <strain evidence="18 19">JCM 18969</strain>
    </source>
</reference>
<evidence type="ECO:0000256" key="3">
    <source>
        <dbReference type="ARBA" id="ARBA00012438"/>
    </source>
</evidence>
<dbReference type="InterPro" id="IPR004358">
    <property type="entry name" value="Sig_transdc_His_kin-like_C"/>
</dbReference>